<dbReference type="PROSITE" id="PS00028">
    <property type="entry name" value="ZINC_FINGER_C2H2_1"/>
    <property type="match status" value="5"/>
</dbReference>
<reference evidence="10" key="1">
    <citation type="submission" date="2021-06" db="EMBL/GenBank/DDBJ databases">
        <authorList>
            <person name="Hodson N. C."/>
            <person name="Mongue J. A."/>
            <person name="Jaron S. K."/>
        </authorList>
    </citation>
    <scope>NUCLEOTIDE SEQUENCE</scope>
</reference>
<feature type="non-terminal residue" evidence="10">
    <location>
        <position position="266"/>
    </location>
</feature>
<comment type="caution">
    <text evidence="10">The sequence shown here is derived from an EMBL/GenBank/DDBJ whole genome shotgun (WGS) entry which is preliminary data.</text>
</comment>
<dbReference type="GO" id="GO:0008270">
    <property type="term" value="F:zinc ion binding"/>
    <property type="evidence" value="ECO:0007669"/>
    <property type="project" value="UniProtKB-KW"/>
</dbReference>
<keyword evidence="3" id="KW-0677">Repeat</keyword>
<keyword evidence="4 7" id="KW-0863">Zinc-finger</keyword>
<dbReference type="PANTHER" id="PTHR24404:SF114">
    <property type="entry name" value="KLUMPFUSS, ISOFORM B-RELATED"/>
    <property type="match status" value="1"/>
</dbReference>
<dbReference type="InterPro" id="IPR050589">
    <property type="entry name" value="Ikaros_C2H2-ZF"/>
</dbReference>
<comment type="subcellular location">
    <subcellularLocation>
        <location evidence="1">Nucleus</location>
    </subcellularLocation>
</comment>
<gene>
    <name evidence="10" type="ORF">AFUS01_LOCUS32289</name>
</gene>
<evidence type="ECO:0000256" key="3">
    <source>
        <dbReference type="ARBA" id="ARBA00022737"/>
    </source>
</evidence>
<proteinExistence type="predicted"/>
<dbReference type="Proteomes" id="UP000708208">
    <property type="component" value="Unassembled WGS sequence"/>
</dbReference>
<dbReference type="GO" id="GO:0006357">
    <property type="term" value="P:regulation of transcription by RNA polymerase II"/>
    <property type="evidence" value="ECO:0007669"/>
    <property type="project" value="TreeGrafter"/>
</dbReference>
<dbReference type="Pfam" id="PF13912">
    <property type="entry name" value="zf-C2H2_6"/>
    <property type="match status" value="1"/>
</dbReference>
<dbReference type="PANTHER" id="PTHR24404">
    <property type="entry name" value="ZINC FINGER PROTEIN"/>
    <property type="match status" value="1"/>
</dbReference>
<feature type="domain" description="C2H2-type" evidence="9">
    <location>
        <begin position="179"/>
        <end position="208"/>
    </location>
</feature>
<feature type="domain" description="C2H2-type" evidence="9">
    <location>
        <begin position="92"/>
        <end position="120"/>
    </location>
</feature>
<dbReference type="OrthoDB" id="9439903at2759"/>
<keyword evidence="11" id="KW-1185">Reference proteome</keyword>
<dbReference type="GO" id="GO:0000978">
    <property type="term" value="F:RNA polymerase II cis-regulatory region sequence-specific DNA binding"/>
    <property type="evidence" value="ECO:0007669"/>
    <property type="project" value="TreeGrafter"/>
</dbReference>
<feature type="domain" description="C2H2-type" evidence="9">
    <location>
        <begin position="150"/>
        <end position="178"/>
    </location>
</feature>
<feature type="region of interest" description="Disordered" evidence="8">
    <location>
        <begin position="236"/>
        <end position="266"/>
    </location>
</feature>
<keyword evidence="6" id="KW-0539">Nucleus</keyword>
<dbReference type="AlphaFoldDB" id="A0A8J2LH84"/>
<evidence type="ECO:0000313" key="11">
    <source>
        <dbReference type="Proteomes" id="UP000708208"/>
    </source>
</evidence>
<dbReference type="Pfam" id="PF00096">
    <property type="entry name" value="zf-C2H2"/>
    <property type="match status" value="2"/>
</dbReference>
<evidence type="ECO:0000256" key="8">
    <source>
        <dbReference type="SAM" id="MobiDB-lite"/>
    </source>
</evidence>
<evidence type="ECO:0000256" key="2">
    <source>
        <dbReference type="ARBA" id="ARBA00022723"/>
    </source>
</evidence>
<evidence type="ECO:0000313" key="10">
    <source>
        <dbReference type="EMBL" id="CAG7821990.1"/>
    </source>
</evidence>
<dbReference type="InterPro" id="IPR013087">
    <property type="entry name" value="Znf_C2H2_type"/>
</dbReference>
<dbReference type="FunFam" id="3.30.160.60:FF:000624">
    <property type="entry name" value="zinc finger protein 697"/>
    <property type="match status" value="1"/>
</dbReference>
<evidence type="ECO:0000256" key="1">
    <source>
        <dbReference type="ARBA" id="ARBA00004123"/>
    </source>
</evidence>
<dbReference type="GO" id="GO:0003700">
    <property type="term" value="F:DNA-binding transcription factor activity"/>
    <property type="evidence" value="ECO:0007669"/>
    <property type="project" value="TreeGrafter"/>
</dbReference>
<feature type="compositionally biased region" description="Acidic residues" evidence="8">
    <location>
        <begin position="256"/>
        <end position="266"/>
    </location>
</feature>
<keyword evidence="5" id="KW-0862">Zinc</keyword>
<evidence type="ECO:0000256" key="5">
    <source>
        <dbReference type="ARBA" id="ARBA00022833"/>
    </source>
</evidence>
<dbReference type="SMART" id="SM00355">
    <property type="entry name" value="ZnF_C2H2"/>
    <property type="match status" value="6"/>
</dbReference>
<evidence type="ECO:0000256" key="4">
    <source>
        <dbReference type="ARBA" id="ARBA00022771"/>
    </source>
</evidence>
<feature type="non-terminal residue" evidence="10">
    <location>
        <position position="1"/>
    </location>
</feature>
<evidence type="ECO:0000256" key="6">
    <source>
        <dbReference type="ARBA" id="ARBA00023242"/>
    </source>
</evidence>
<sequence length="266" mass="30702">TETTTMNQMGNSRKRSAGIKRLSVAKTESHQETRTLKKNISLKLKGNRDIVKRSKNGFYCNVPECASIRSFSSKLRLEIHHKKVHEGITHPFKCEDCGKSYQMLTQLNFHHKTIHLGQFDLFNCEFCGRGFKLRGNLEQHRVIHTGERRFKCPECPMDFKTPHGKKLHIRYAHTGERPYTCDVCGKGFVSSTKLNNHLKCIHHREDRPIICHICGKNFPIQGYLYMHMKTHEKEAAAAAGLPAKRKPRWKKKPEPPVEEEPVSFEG</sequence>
<protein>
    <recommendedName>
        <fullName evidence="9">C2H2-type domain-containing protein</fullName>
    </recommendedName>
</protein>
<keyword evidence="2" id="KW-0479">Metal-binding</keyword>
<dbReference type="GO" id="GO:0005634">
    <property type="term" value="C:nucleus"/>
    <property type="evidence" value="ECO:0007669"/>
    <property type="project" value="UniProtKB-SubCell"/>
</dbReference>
<feature type="domain" description="C2H2-type" evidence="9">
    <location>
        <begin position="209"/>
        <end position="236"/>
    </location>
</feature>
<dbReference type="PROSITE" id="PS50157">
    <property type="entry name" value="ZINC_FINGER_C2H2_2"/>
    <property type="match status" value="5"/>
</dbReference>
<evidence type="ECO:0000259" key="9">
    <source>
        <dbReference type="PROSITE" id="PS50157"/>
    </source>
</evidence>
<feature type="domain" description="C2H2-type" evidence="9">
    <location>
        <begin position="122"/>
        <end position="149"/>
    </location>
</feature>
<organism evidence="10 11">
    <name type="scientific">Allacma fusca</name>
    <dbReference type="NCBI Taxonomy" id="39272"/>
    <lineage>
        <taxon>Eukaryota</taxon>
        <taxon>Metazoa</taxon>
        <taxon>Ecdysozoa</taxon>
        <taxon>Arthropoda</taxon>
        <taxon>Hexapoda</taxon>
        <taxon>Collembola</taxon>
        <taxon>Symphypleona</taxon>
        <taxon>Sminthuridae</taxon>
        <taxon>Allacma</taxon>
    </lineage>
</organism>
<accession>A0A8J2LH84</accession>
<evidence type="ECO:0000256" key="7">
    <source>
        <dbReference type="PROSITE-ProRule" id="PRU00042"/>
    </source>
</evidence>
<name>A0A8J2LH84_9HEXA</name>
<dbReference type="EMBL" id="CAJVCH010525050">
    <property type="protein sequence ID" value="CAG7821990.1"/>
    <property type="molecule type" value="Genomic_DNA"/>
</dbReference>